<proteinExistence type="predicted"/>
<name>A0A934KRY4_9BACT</name>
<evidence type="ECO:0000313" key="3">
    <source>
        <dbReference type="Proteomes" id="UP000614410"/>
    </source>
</evidence>
<comment type="caution">
    <text evidence="2">The sequence shown here is derived from an EMBL/GenBank/DDBJ whole genome shotgun (WGS) entry which is preliminary data.</text>
</comment>
<gene>
    <name evidence="2" type="ORF">JF887_14755</name>
</gene>
<protein>
    <submittedName>
        <fullName evidence="2">Pilus assembly protein</fullName>
    </submittedName>
</protein>
<organism evidence="2 3">
    <name type="scientific">Candidatus Amunia macphersoniae</name>
    <dbReference type="NCBI Taxonomy" id="3127014"/>
    <lineage>
        <taxon>Bacteria</taxon>
        <taxon>Bacillati</taxon>
        <taxon>Candidatus Dormiibacterota</taxon>
        <taxon>Candidatus Dormibacteria</taxon>
        <taxon>Candidatus Aeolococcales</taxon>
        <taxon>Candidatus Aeolococcaceae</taxon>
        <taxon>Candidatus Amunia</taxon>
    </lineage>
</organism>
<dbReference type="InterPro" id="IPR012495">
    <property type="entry name" value="TadE-like_dom"/>
</dbReference>
<evidence type="ECO:0000259" key="1">
    <source>
        <dbReference type="Pfam" id="PF07811"/>
    </source>
</evidence>
<evidence type="ECO:0000313" key="2">
    <source>
        <dbReference type="EMBL" id="MBJ7610665.1"/>
    </source>
</evidence>
<dbReference type="AlphaFoldDB" id="A0A934KRY4"/>
<sequence>MIRRSPRRRRQHGQALIETAVVITVLLTLLTGVYAVSQYASDQNTAGTATRAGARLAAELGNGGFQSGASANGCQLVANGGTGSSTDPCAVDFQIVQVVCQIAASMPFVTSVDEIDVYRPLTTNGQDGSIGDLYDKYTSCAPNRHADVPGPAYRLDQRLQVHPNESYVGVSLRYHYKSPTPFVSLTAMPTVYTVLQESPHFT</sequence>
<dbReference type="EMBL" id="JAEKNN010000072">
    <property type="protein sequence ID" value="MBJ7610665.1"/>
    <property type="molecule type" value="Genomic_DNA"/>
</dbReference>
<dbReference type="Proteomes" id="UP000614410">
    <property type="component" value="Unassembled WGS sequence"/>
</dbReference>
<accession>A0A934KRY4</accession>
<reference evidence="2 3" key="1">
    <citation type="submission" date="2020-10" db="EMBL/GenBank/DDBJ databases">
        <title>Ca. Dormibacterota MAGs.</title>
        <authorList>
            <person name="Montgomery K."/>
        </authorList>
    </citation>
    <scope>NUCLEOTIDE SEQUENCE [LARGE SCALE GENOMIC DNA]</scope>
    <source>
        <strain evidence="2">Mitchell_Peninsula_5</strain>
    </source>
</reference>
<feature type="domain" description="TadE-like" evidence="1">
    <location>
        <begin position="13"/>
        <end position="55"/>
    </location>
</feature>
<dbReference type="Pfam" id="PF07811">
    <property type="entry name" value="TadE"/>
    <property type="match status" value="1"/>
</dbReference>